<organism evidence="2 3">
    <name type="scientific">Plakobranchus ocellatus</name>
    <dbReference type="NCBI Taxonomy" id="259542"/>
    <lineage>
        <taxon>Eukaryota</taxon>
        <taxon>Metazoa</taxon>
        <taxon>Spiralia</taxon>
        <taxon>Lophotrochozoa</taxon>
        <taxon>Mollusca</taxon>
        <taxon>Gastropoda</taxon>
        <taxon>Heterobranchia</taxon>
        <taxon>Euthyneura</taxon>
        <taxon>Panpulmonata</taxon>
        <taxon>Sacoglossa</taxon>
        <taxon>Placobranchoidea</taxon>
        <taxon>Plakobranchidae</taxon>
        <taxon>Plakobranchus</taxon>
    </lineage>
</organism>
<keyword evidence="3" id="KW-1185">Reference proteome</keyword>
<dbReference type="Proteomes" id="UP000735302">
    <property type="component" value="Unassembled WGS sequence"/>
</dbReference>
<feature type="region of interest" description="Disordered" evidence="1">
    <location>
        <begin position="74"/>
        <end position="93"/>
    </location>
</feature>
<feature type="region of interest" description="Disordered" evidence="1">
    <location>
        <begin position="44"/>
        <end position="66"/>
    </location>
</feature>
<dbReference type="EMBL" id="BLXT01004960">
    <property type="protein sequence ID" value="GFO18484.1"/>
    <property type="molecule type" value="Genomic_DNA"/>
</dbReference>
<feature type="compositionally biased region" description="Basic and acidic residues" evidence="1">
    <location>
        <begin position="47"/>
        <end position="63"/>
    </location>
</feature>
<reference evidence="2 3" key="1">
    <citation type="journal article" date="2021" name="Elife">
        <title>Chloroplast acquisition without the gene transfer in kleptoplastic sea slugs, Plakobranchus ocellatus.</title>
        <authorList>
            <person name="Maeda T."/>
            <person name="Takahashi S."/>
            <person name="Yoshida T."/>
            <person name="Shimamura S."/>
            <person name="Takaki Y."/>
            <person name="Nagai Y."/>
            <person name="Toyoda A."/>
            <person name="Suzuki Y."/>
            <person name="Arimoto A."/>
            <person name="Ishii H."/>
            <person name="Satoh N."/>
            <person name="Nishiyama T."/>
            <person name="Hasebe M."/>
            <person name="Maruyama T."/>
            <person name="Minagawa J."/>
            <person name="Obokata J."/>
            <person name="Shigenobu S."/>
        </authorList>
    </citation>
    <scope>NUCLEOTIDE SEQUENCE [LARGE SCALE GENOMIC DNA]</scope>
</reference>
<sequence>MVDLRRPEHGQMPHVVLDPTELTLALVQRSTRVEREPGTRRLQVKRVGSETEGRAGRQGERAGGRAGAIMVVSGGENGEEEQSCIKPSNSTDRQCRWDNSVTIMTTELPT</sequence>
<comment type="caution">
    <text evidence="2">The sequence shown here is derived from an EMBL/GenBank/DDBJ whole genome shotgun (WGS) entry which is preliminary data.</text>
</comment>
<evidence type="ECO:0000313" key="3">
    <source>
        <dbReference type="Proteomes" id="UP000735302"/>
    </source>
</evidence>
<proteinExistence type="predicted"/>
<protein>
    <submittedName>
        <fullName evidence="2">Uncharacterized protein</fullName>
    </submittedName>
</protein>
<evidence type="ECO:0000313" key="2">
    <source>
        <dbReference type="EMBL" id="GFO18484.1"/>
    </source>
</evidence>
<dbReference type="AlphaFoldDB" id="A0AAV4BED8"/>
<evidence type="ECO:0000256" key="1">
    <source>
        <dbReference type="SAM" id="MobiDB-lite"/>
    </source>
</evidence>
<name>A0AAV4BED8_9GAST</name>
<accession>A0AAV4BED8</accession>
<gene>
    <name evidence="2" type="ORF">PoB_004498900</name>
</gene>